<dbReference type="EMBL" id="JBHSNQ010000058">
    <property type="protein sequence ID" value="MFC5541523.1"/>
    <property type="molecule type" value="Genomic_DNA"/>
</dbReference>
<name>A0ABW0RCG3_9BACL</name>
<evidence type="ECO:0000259" key="1">
    <source>
        <dbReference type="Pfam" id="PF04233"/>
    </source>
</evidence>
<dbReference type="NCBIfam" id="TIGR01641">
    <property type="entry name" value="phageSPP1_gp7"/>
    <property type="match status" value="1"/>
</dbReference>
<sequence>MDKKYEERYKRMKEELDKAKKSHENGILMSYKVRHMKDGRVCSKCEKFDGYTTSVIEAVIGVNHPPFHEGCRCLAIYSITEIKK</sequence>
<dbReference type="Proteomes" id="UP001595978">
    <property type="component" value="Unassembled WGS sequence"/>
</dbReference>
<reference evidence="3" key="1">
    <citation type="journal article" date="2019" name="Int. J. Syst. Evol. Microbiol.">
        <title>The Global Catalogue of Microorganisms (GCM) 10K type strain sequencing project: providing services to taxonomists for standard genome sequencing and annotation.</title>
        <authorList>
            <consortium name="The Broad Institute Genomics Platform"/>
            <consortium name="The Broad Institute Genome Sequencing Center for Infectious Disease"/>
            <person name="Wu L."/>
            <person name="Ma J."/>
        </authorList>
    </citation>
    <scope>NUCLEOTIDE SEQUENCE [LARGE SCALE GENOMIC DNA]</scope>
    <source>
        <strain evidence="3">CCUG 56331</strain>
    </source>
</reference>
<dbReference type="Pfam" id="PF04233">
    <property type="entry name" value="Phage_Mu_F"/>
    <property type="match status" value="1"/>
</dbReference>
<feature type="domain" description="Phage head morphogenesis" evidence="1">
    <location>
        <begin position="22"/>
        <end position="75"/>
    </location>
</feature>
<dbReference type="InterPro" id="IPR006528">
    <property type="entry name" value="Phage_head_morphogenesis_dom"/>
</dbReference>
<proteinExistence type="predicted"/>
<gene>
    <name evidence="2" type="ORF">ACFPOH_07070</name>
</gene>
<organism evidence="2 3">
    <name type="scientific">Ureibacillus suwonensis</name>
    <dbReference type="NCBI Taxonomy" id="313007"/>
    <lineage>
        <taxon>Bacteria</taxon>
        <taxon>Bacillati</taxon>
        <taxon>Bacillota</taxon>
        <taxon>Bacilli</taxon>
        <taxon>Bacillales</taxon>
        <taxon>Caryophanaceae</taxon>
        <taxon>Ureibacillus</taxon>
    </lineage>
</organism>
<accession>A0ABW0RCG3</accession>
<evidence type="ECO:0000313" key="3">
    <source>
        <dbReference type="Proteomes" id="UP001595978"/>
    </source>
</evidence>
<protein>
    <submittedName>
        <fullName evidence="2">Minor capsid protein</fullName>
    </submittedName>
</protein>
<evidence type="ECO:0000313" key="2">
    <source>
        <dbReference type="EMBL" id="MFC5541523.1"/>
    </source>
</evidence>
<dbReference type="RefSeq" id="WP_390309202.1">
    <property type="nucleotide sequence ID" value="NZ_JBHSNQ010000058.1"/>
</dbReference>
<keyword evidence="3" id="KW-1185">Reference proteome</keyword>
<comment type="caution">
    <text evidence="2">The sequence shown here is derived from an EMBL/GenBank/DDBJ whole genome shotgun (WGS) entry which is preliminary data.</text>
</comment>